<protein>
    <submittedName>
        <fullName evidence="1">Uncharacterized protein</fullName>
    </submittedName>
</protein>
<sequence>MMMAVSFFTSVSLFVQSLLLLAFIWVDFSCSFLDMNLPVFSLWYVKIGKQNLLTFSLCQLGLVEGIIVFSHLGFVTSINNIPCLYSKPKNLLTSPSRRQ</sequence>
<gene>
    <name evidence="1" type="ORF">ACH5RR_011405</name>
</gene>
<evidence type="ECO:0000313" key="2">
    <source>
        <dbReference type="Proteomes" id="UP001630127"/>
    </source>
</evidence>
<keyword evidence="2" id="KW-1185">Reference proteome</keyword>
<proteinExistence type="predicted"/>
<accession>A0ABD3A4W6</accession>
<reference evidence="1 2" key="1">
    <citation type="submission" date="2024-11" db="EMBL/GenBank/DDBJ databases">
        <title>A near-complete genome assembly of Cinchona calisaya.</title>
        <authorList>
            <person name="Lian D.C."/>
            <person name="Zhao X.W."/>
            <person name="Wei L."/>
        </authorList>
    </citation>
    <scope>NUCLEOTIDE SEQUENCE [LARGE SCALE GENOMIC DNA]</scope>
    <source>
        <tissue evidence="1">Nenye</tissue>
    </source>
</reference>
<name>A0ABD3A4W6_9GENT</name>
<dbReference type="AlphaFoldDB" id="A0ABD3A4W6"/>
<organism evidence="1 2">
    <name type="scientific">Cinchona calisaya</name>
    <dbReference type="NCBI Taxonomy" id="153742"/>
    <lineage>
        <taxon>Eukaryota</taxon>
        <taxon>Viridiplantae</taxon>
        <taxon>Streptophyta</taxon>
        <taxon>Embryophyta</taxon>
        <taxon>Tracheophyta</taxon>
        <taxon>Spermatophyta</taxon>
        <taxon>Magnoliopsida</taxon>
        <taxon>eudicotyledons</taxon>
        <taxon>Gunneridae</taxon>
        <taxon>Pentapetalae</taxon>
        <taxon>asterids</taxon>
        <taxon>lamiids</taxon>
        <taxon>Gentianales</taxon>
        <taxon>Rubiaceae</taxon>
        <taxon>Cinchonoideae</taxon>
        <taxon>Cinchoneae</taxon>
        <taxon>Cinchona</taxon>
    </lineage>
</organism>
<dbReference type="Proteomes" id="UP001630127">
    <property type="component" value="Unassembled WGS sequence"/>
</dbReference>
<comment type="caution">
    <text evidence="1">The sequence shown here is derived from an EMBL/GenBank/DDBJ whole genome shotgun (WGS) entry which is preliminary data.</text>
</comment>
<dbReference type="EMBL" id="JBJUIK010000005">
    <property type="protein sequence ID" value="KAL3526749.1"/>
    <property type="molecule type" value="Genomic_DNA"/>
</dbReference>
<evidence type="ECO:0000313" key="1">
    <source>
        <dbReference type="EMBL" id="KAL3526749.1"/>
    </source>
</evidence>